<proteinExistence type="predicted"/>
<dbReference type="Pfam" id="PF14179">
    <property type="entry name" value="YppG"/>
    <property type="match status" value="1"/>
</dbReference>
<accession>A0ABS2R1S7</accession>
<gene>
    <name evidence="1" type="ORF">JOC94_000567</name>
</gene>
<dbReference type="InterPro" id="IPR025555">
    <property type="entry name" value="YppG"/>
</dbReference>
<reference evidence="1 2" key="1">
    <citation type="submission" date="2021-01" db="EMBL/GenBank/DDBJ databases">
        <title>Genomic Encyclopedia of Type Strains, Phase IV (KMG-IV): sequencing the most valuable type-strain genomes for metagenomic binning, comparative biology and taxonomic classification.</title>
        <authorList>
            <person name="Goeker M."/>
        </authorList>
    </citation>
    <scope>NUCLEOTIDE SEQUENCE [LARGE SCALE GENOMIC DNA]</scope>
    <source>
        <strain evidence="1 2">DSM 105453</strain>
    </source>
</reference>
<name>A0ABS2R1S7_9BACI</name>
<organism evidence="1 2">
    <name type="scientific">Siminovitchia thermophila</name>
    <dbReference type="NCBI Taxonomy" id="1245522"/>
    <lineage>
        <taxon>Bacteria</taxon>
        <taxon>Bacillati</taxon>
        <taxon>Bacillota</taxon>
        <taxon>Bacilli</taxon>
        <taxon>Bacillales</taxon>
        <taxon>Bacillaceae</taxon>
        <taxon>Siminovitchia</taxon>
    </lineage>
</organism>
<evidence type="ECO:0000313" key="1">
    <source>
        <dbReference type="EMBL" id="MBM7713598.1"/>
    </source>
</evidence>
<dbReference type="RefSeq" id="WP_077113344.1">
    <property type="nucleotide sequence ID" value="NZ_JAFBFH010000003.1"/>
</dbReference>
<sequence length="166" mass="18152">MHFFHGHYPHMLRYTPSPYYYATPYGPGGFEGQPIGLQGYGGIPNFTLQQQTLNGQYMAGAGQPHQYGTPNTQSQLFQNPLQPEEDKGFSMPEYGMGPQPYPIPNQQQGIFPKPPPSQFGTILNSFKSQSGSLDINKMVDTAGQMMNALTQLSNMAKGIGGLFKGG</sequence>
<protein>
    <recommendedName>
        <fullName evidence="3">YppG-like protein</fullName>
    </recommendedName>
</protein>
<evidence type="ECO:0000313" key="2">
    <source>
        <dbReference type="Proteomes" id="UP000823485"/>
    </source>
</evidence>
<evidence type="ECO:0008006" key="3">
    <source>
        <dbReference type="Google" id="ProtNLM"/>
    </source>
</evidence>
<comment type="caution">
    <text evidence="1">The sequence shown here is derived from an EMBL/GenBank/DDBJ whole genome shotgun (WGS) entry which is preliminary data.</text>
</comment>
<keyword evidence="2" id="KW-1185">Reference proteome</keyword>
<dbReference type="Proteomes" id="UP000823485">
    <property type="component" value="Unassembled WGS sequence"/>
</dbReference>
<dbReference type="EMBL" id="JAFBFH010000003">
    <property type="protein sequence ID" value="MBM7713598.1"/>
    <property type="molecule type" value="Genomic_DNA"/>
</dbReference>